<dbReference type="GO" id="GO:0016787">
    <property type="term" value="F:hydrolase activity"/>
    <property type="evidence" value="ECO:0007669"/>
    <property type="project" value="UniProtKB-KW"/>
</dbReference>
<evidence type="ECO:0000313" key="11">
    <source>
        <dbReference type="Proteomes" id="UP000188836"/>
    </source>
</evidence>
<evidence type="ECO:0000256" key="4">
    <source>
        <dbReference type="ARBA" id="ARBA00022723"/>
    </source>
</evidence>
<dbReference type="Proteomes" id="UP000188836">
    <property type="component" value="Unassembled WGS sequence"/>
</dbReference>
<evidence type="ECO:0000256" key="3">
    <source>
        <dbReference type="ARBA" id="ARBA00022722"/>
    </source>
</evidence>
<evidence type="ECO:0000259" key="9">
    <source>
        <dbReference type="Pfam" id="PF01850"/>
    </source>
</evidence>
<dbReference type="PANTHER" id="PTHR33653:SF1">
    <property type="entry name" value="RIBONUCLEASE VAPC2"/>
    <property type="match status" value="1"/>
</dbReference>
<evidence type="ECO:0000256" key="5">
    <source>
        <dbReference type="ARBA" id="ARBA00022801"/>
    </source>
</evidence>
<dbReference type="GO" id="GO:0000287">
    <property type="term" value="F:magnesium ion binding"/>
    <property type="evidence" value="ECO:0007669"/>
    <property type="project" value="UniProtKB-UniRule"/>
</dbReference>
<dbReference type="InterPro" id="IPR050556">
    <property type="entry name" value="Type_II_TA_system_RNase"/>
</dbReference>
<keyword evidence="6 8" id="KW-0460">Magnesium</keyword>
<dbReference type="CDD" id="cd18731">
    <property type="entry name" value="PIN_NgFitB-like"/>
    <property type="match status" value="1"/>
</dbReference>
<keyword evidence="11" id="KW-1185">Reference proteome</keyword>
<dbReference type="OrthoDB" id="9815354at2"/>
<dbReference type="PANTHER" id="PTHR33653">
    <property type="entry name" value="RIBONUCLEASE VAPC2"/>
    <property type="match status" value="1"/>
</dbReference>
<evidence type="ECO:0000256" key="6">
    <source>
        <dbReference type="ARBA" id="ARBA00022842"/>
    </source>
</evidence>
<evidence type="ECO:0000256" key="8">
    <source>
        <dbReference type="HAMAP-Rule" id="MF_00265"/>
    </source>
</evidence>
<dbReference type="Pfam" id="PF01850">
    <property type="entry name" value="PIN"/>
    <property type="match status" value="1"/>
</dbReference>
<comment type="cofactor">
    <cofactor evidence="1 8">
        <name>Mg(2+)</name>
        <dbReference type="ChEBI" id="CHEBI:18420"/>
    </cofactor>
</comment>
<proteinExistence type="inferred from homology"/>
<keyword evidence="2 8" id="KW-1277">Toxin-antitoxin system</keyword>
<keyword evidence="4 8" id="KW-0479">Metal-binding</keyword>
<reference evidence="10 11" key="1">
    <citation type="journal article" date="2016" name="Antonie Van Leeuwenhoek">
        <title>Nocardia donostiensis sp. nov., isolated from human respiratory specimens.</title>
        <authorList>
            <person name="Ercibengoa M."/>
            <person name="Bell M."/>
            <person name="Marimon J.M."/>
            <person name="Humrighouse B."/>
            <person name="Klenk H.P."/>
            <person name="Potter G."/>
            <person name="Perez-Trallero E."/>
        </authorList>
    </citation>
    <scope>NUCLEOTIDE SEQUENCE [LARGE SCALE GENOMIC DNA]</scope>
    <source>
        <strain evidence="10 11">X1655</strain>
    </source>
</reference>
<evidence type="ECO:0000256" key="7">
    <source>
        <dbReference type="ARBA" id="ARBA00038093"/>
    </source>
</evidence>
<dbReference type="Gene3D" id="3.40.50.1010">
    <property type="entry name" value="5'-nuclease"/>
    <property type="match status" value="1"/>
</dbReference>
<keyword evidence="8" id="KW-0800">Toxin</keyword>
<evidence type="ECO:0000256" key="1">
    <source>
        <dbReference type="ARBA" id="ARBA00001946"/>
    </source>
</evidence>
<comment type="similarity">
    <text evidence="7 8">Belongs to the PINc/VapC protein family.</text>
</comment>
<dbReference type="GO" id="GO:0090729">
    <property type="term" value="F:toxin activity"/>
    <property type="evidence" value="ECO:0007669"/>
    <property type="project" value="UniProtKB-KW"/>
</dbReference>
<dbReference type="AlphaFoldDB" id="A0A1W0AXZ8"/>
<accession>A0A1W0AXZ8</accession>
<feature type="binding site" evidence="8">
    <location>
        <position position="101"/>
    </location>
    <ligand>
        <name>Mg(2+)</name>
        <dbReference type="ChEBI" id="CHEBI:18420"/>
    </ligand>
</feature>
<protein>
    <recommendedName>
        <fullName evidence="8">Ribonuclease VapC</fullName>
        <shortName evidence="8">RNase VapC</shortName>
        <ecNumber evidence="8">3.1.-.-</ecNumber>
    </recommendedName>
    <alternativeName>
        <fullName evidence="8">Toxin VapC</fullName>
    </alternativeName>
</protein>
<dbReference type="RefSeq" id="WP_077118252.1">
    <property type="nucleotide sequence ID" value="NZ_LOKT01000006.1"/>
</dbReference>
<dbReference type="InterPro" id="IPR029060">
    <property type="entry name" value="PIN-like_dom_sf"/>
</dbReference>
<dbReference type="STRING" id="1538463.B0T36_10560"/>
<comment type="function">
    <text evidence="8">Toxic component of a toxin-antitoxin (TA) system. An RNase.</text>
</comment>
<feature type="domain" description="PIN" evidence="9">
    <location>
        <begin position="2"/>
        <end position="120"/>
    </location>
</feature>
<dbReference type="GO" id="GO:0004540">
    <property type="term" value="F:RNA nuclease activity"/>
    <property type="evidence" value="ECO:0007669"/>
    <property type="project" value="InterPro"/>
</dbReference>
<feature type="binding site" evidence="8">
    <location>
        <position position="5"/>
    </location>
    <ligand>
        <name>Mg(2+)</name>
        <dbReference type="ChEBI" id="CHEBI:18420"/>
    </ligand>
</feature>
<keyword evidence="3 8" id="KW-0540">Nuclease</keyword>
<evidence type="ECO:0000256" key="2">
    <source>
        <dbReference type="ARBA" id="ARBA00022649"/>
    </source>
</evidence>
<evidence type="ECO:0000313" key="10">
    <source>
        <dbReference type="EMBL" id="ONM47552.1"/>
    </source>
</evidence>
<dbReference type="SUPFAM" id="SSF88723">
    <property type="entry name" value="PIN domain-like"/>
    <property type="match status" value="1"/>
</dbReference>
<dbReference type="EMBL" id="MUMY01000014">
    <property type="protein sequence ID" value="ONM47552.1"/>
    <property type="molecule type" value="Genomic_DNA"/>
</dbReference>
<dbReference type="EC" id="3.1.-.-" evidence="8"/>
<sequence length="136" mass="14916">MIIADTNVVSELFRAPADERVLAWLDANPTVGTTAITVGEVWAGIEQLPEGRRKTGFVEVAEDVFHEFFGDITEYGAEAARLYGRITAECRVLGRPISQGDAHIAAICLAEDAVLATRNVKVFTDLGLEIVNPWEW</sequence>
<dbReference type="InterPro" id="IPR002716">
    <property type="entry name" value="PIN_dom"/>
</dbReference>
<gene>
    <name evidence="8" type="primary">vapC</name>
    <name evidence="10" type="ORF">B0T46_16745</name>
</gene>
<dbReference type="InterPro" id="IPR022907">
    <property type="entry name" value="VapC_family"/>
</dbReference>
<name>A0A1W0AXZ8_9NOCA</name>
<keyword evidence="5 8" id="KW-0378">Hydrolase</keyword>
<comment type="caution">
    <text evidence="10">The sequence shown here is derived from an EMBL/GenBank/DDBJ whole genome shotgun (WGS) entry which is preliminary data.</text>
</comment>
<organism evidence="10 11">
    <name type="scientific">Nocardia donostiensis</name>
    <dbReference type="NCBI Taxonomy" id="1538463"/>
    <lineage>
        <taxon>Bacteria</taxon>
        <taxon>Bacillati</taxon>
        <taxon>Actinomycetota</taxon>
        <taxon>Actinomycetes</taxon>
        <taxon>Mycobacteriales</taxon>
        <taxon>Nocardiaceae</taxon>
        <taxon>Nocardia</taxon>
    </lineage>
</organism>
<dbReference type="HAMAP" id="MF_00265">
    <property type="entry name" value="VapC_Nob1"/>
    <property type="match status" value="1"/>
</dbReference>